<dbReference type="PANTHER" id="PTHR14465:SF0">
    <property type="entry name" value="IQ DOMAIN-CONTAINING PROTEIN H"/>
    <property type="match status" value="1"/>
</dbReference>
<evidence type="ECO:0000256" key="1">
    <source>
        <dbReference type="SAM" id="MobiDB-lite"/>
    </source>
</evidence>
<sequence>MKFHLTGDSARVLSSATNTKPEHSSHSKESKMHAYGNLDQNGSTQSSKPFLRWESSIASSIASGDNRTKPKTIRRSCSEDIRNTDRELDSDYAVEAIRADYVPHIASEAVDAQCFDIDINHHLPFVNLPGVKSSNIIVVIPSIDLDSAELKRMGVIPEFYEERQLYHLFLLTQNPSIHIIFVSSNAVDPETIKYYLTIDGCNEETYNQRLSRLILLNPECGEHGCSSLALKILQSDASMQRLEDAIYEFSSVEKSCCGLSFFCGSDASDAISKQLKIRCLEAKGEHLYFGSKQGSRELFNFCDVPCSSGTPDFGDDDLLSFPKSGDSWSLNHRFICKPRDLAMGIARQIVYKNVRPRRWMVKLNQGFSGKGNASLSLETVQSKNYVDEHGKPLTKDALVEATAKDIEKEFVNMKFECTKYSWNGDETHAGFVDQMARLGAIAEAFIEGYDIASPSVQLIIEPEGSENNRVIILSTHEQVLDGQVYVGCINPASESYRSRITEYAEKIGEALACQGVVGHFSVDFLACTPHHGGEWSIFGLEINLRQGGTTHPYSAMAVLCRGHACNDGVFRTEEGMKKCYQATDNHIDHRLDGLQSSEFLKAFLSCPNKRVQWNDNTKTGTIFHLLPFLKVGKIGFTCIANNEIEAKEMFQEVTSMMNMIAEGGISTMK</sequence>
<dbReference type="Proteomes" id="UP001054902">
    <property type="component" value="Unassembled WGS sequence"/>
</dbReference>
<feature type="region of interest" description="Disordered" evidence="1">
    <location>
        <begin position="1"/>
        <end position="47"/>
    </location>
</feature>
<feature type="compositionally biased region" description="Polar residues" evidence="1">
    <location>
        <begin position="38"/>
        <end position="47"/>
    </location>
</feature>
<gene>
    <name evidence="3" type="ORF">CTEN210_17451</name>
</gene>
<accession>A0AAD3DCS1</accession>
<keyword evidence="4" id="KW-1185">Reference proteome</keyword>
<comment type="caution">
    <text evidence="3">The sequence shown here is derived from an EMBL/GenBank/DDBJ whole genome shotgun (WGS) entry which is preliminary data.</text>
</comment>
<proteinExistence type="predicted"/>
<dbReference type="PANTHER" id="PTHR14465">
    <property type="entry name" value="IQ DOMAIN-CONTAINING PROTEIN H"/>
    <property type="match status" value="1"/>
</dbReference>
<protein>
    <recommendedName>
        <fullName evidence="2">IQCH-like ATP-grasp domain-containing protein</fullName>
    </recommendedName>
</protein>
<dbReference type="InterPro" id="IPR056855">
    <property type="entry name" value="ATP-grasp_IQCH"/>
</dbReference>
<feature type="compositionally biased region" description="Basic and acidic residues" evidence="1">
    <location>
        <begin position="20"/>
        <end position="32"/>
    </location>
</feature>
<dbReference type="AlphaFoldDB" id="A0AAD3DCS1"/>
<name>A0AAD3DCS1_9STRA</name>
<dbReference type="EMBL" id="BLLK01000069">
    <property type="protein sequence ID" value="GFH60975.1"/>
    <property type="molecule type" value="Genomic_DNA"/>
</dbReference>
<evidence type="ECO:0000259" key="2">
    <source>
        <dbReference type="Pfam" id="PF24923"/>
    </source>
</evidence>
<dbReference type="SUPFAM" id="SSF56059">
    <property type="entry name" value="Glutathione synthetase ATP-binding domain-like"/>
    <property type="match status" value="1"/>
</dbReference>
<organism evidence="3 4">
    <name type="scientific">Chaetoceros tenuissimus</name>
    <dbReference type="NCBI Taxonomy" id="426638"/>
    <lineage>
        <taxon>Eukaryota</taxon>
        <taxon>Sar</taxon>
        <taxon>Stramenopiles</taxon>
        <taxon>Ochrophyta</taxon>
        <taxon>Bacillariophyta</taxon>
        <taxon>Coscinodiscophyceae</taxon>
        <taxon>Chaetocerotophycidae</taxon>
        <taxon>Chaetocerotales</taxon>
        <taxon>Chaetocerotaceae</taxon>
        <taxon>Chaetoceros</taxon>
    </lineage>
</organism>
<evidence type="ECO:0000313" key="4">
    <source>
        <dbReference type="Proteomes" id="UP001054902"/>
    </source>
</evidence>
<evidence type="ECO:0000313" key="3">
    <source>
        <dbReference type="EMBL" id="GFH60975.1"/>
    </source>
</evidence>
<dbReference type="Pfam" id="PF24923">
    <property type="entry name" value="ATP-grasp_IQCH"/>
    <property type="match status" value="1"/>
</dbReference>
<dbReference type="Gene3D" id="3.30.470.20">
    <property type="entry name" value="ATP-grasp fold, B domain"/>
    <property type="match status" value="1"/>
</dbReference>
<dbReference type="InterPro" id="IPR038752">
    <property type="entry name" value="IQCH"/>
</dbReference>
<reference evidence="3 4" key="1">
    <citation type="journal article" date="2021" name="Sci. Rep.">
        <title>The genome of the diatom Chaetoceros tenuissimus carries an ancient integrated fragment of an extant virus.</title>
        <authorList>
            <person name="Hongo Y."/>
            <person name="Kimura K."/>
            <person name="Takaki Y."/>
            <person name="Yoshida Y."/>
            <person name="Baba S."/>
            <person name="Kobayashi G."/>
            <person name="Nagasaki K."/>
            <person name="Hano T."/>
            <person name="Tomaru Y."/>
        </authorList>
    </citation>
    <scope>NUCLEOTIDE SEQUENCE [LARGE SCALE GENOMIC DNA]</scope>
    <source>
        <strain evidence="3 4">NIES-3715</strain>
    </source>
</reference>
<feature type="domain" description="IQCH-like ATP-grasp" evidence="2">
    <location>
        <begin position="348"/>
        <end position="549"/>
    </location>
</feature>